<comment type="caution">
    <text evidence="2">The sequence shown here is derived from an EMBL/GenBank/DDBJ whole genome shotgun (WGS) entry which is preliminary data.</text>
</comment>
<feature type="compositionally biased region" description="Polar residues" evidence="1">
    <location>
        <begin position="191"/>
        <end position="201"/>
    </location>
</feature>
<feature type="non-terminal residue" evidence="2">
    <location>
        <position position="331"/>
    </location>
</feature>
<sequence>MPSSNAADHRSSEPAEDVMELSPPRHRGRLTSSTRKPPKKEYTPPPTQPSLTSPAHKESGSSKTTSAAATRKSSRSTKPKTVTKFVAGGGTVQRPDPSVPPNVINVSSSEGEGSTAKKSQLSAEDLFTEGLEGEPNTSRKKKVVIKSSKYIEDSTGEDDTVYTPPPATPVKSKQSAPQRIKRPAQDVQPGISVSDSDSSEPLAQRRTKKARLLRNRSQPAPLMNVPDEGGDHSAPVQDDVAMLDADQSLDQSTNYATGHGDRSSVDHDHEVDQDKYDSDDSFINDEASDVDGGDGDEGELLSASDAEPDLQPSKQGHSSESSSKPVRNKGK</sequence>
<dbReference type="EMBL" id="SDEE01000084">
    <property type="protein sequence ID" value="RXW22080.1"/>
    <property type="molecule type" value="Genomic_DNA"/>
</dbReference>
<feature type="region of interest" description="Disordered" evidence="1">
    <location>
        <begin position="1"/>
        <end position="331"/>
    </location>
</feature>
<proteinExistence type="predicted"/>
<feature type="compositionally biased region" description="Acidic residues" evidence="1">
    <location>
        <begin position="279"/>
        <end position="299"/>
    </location>
</feature>
<name>A0A4Q2DP36_9AGAR</name>
<protein>
    <submittedName>
        <fullName evidence="2">Uncharacterized protein</fullName>
    </submittedName>
</protein>
<evidence type="ECO:0000313" key="3">
    <source>
        <dbReference type="Proteomes" id="UP000290288"/>
    </source>
</evidence>
<accession>A0A4Q2DP36</accession>
<evidence type="ECO:0000313" key="2">
    <source>
        <dbReference type="EMBL" id="RXW22080.1"/>
    </source>
</evidence>
<reference evidence="2 3" key="1">
    <citation type="submission" date="2019-01" db="EMBL/GenBank/DDBJ databases">
        <title>Draft genome sequence of Psathyrella aberdarensis IHI B618.</title>
        <authorList>
            <person name="Buettner E."/>
            <person name="Kellner H."/>
        </authorList>
    </citation>
    <scope>NUCLEOTIDE SEQUENCE [LARGE SCALE GENOMIC DNA]</scope>
    <source>
        <strain evidence="2 3">IHI B618</strain>
    </source>
</reference>
<evidence type="ECO:0000256" key="1">
    <source>
        <dbReference type="SAM" id="MobiDB-lite"/>
    </source>
</evidence>
<feature type="compositionally biased region" description="Basic and acidic residues" evidence="1">
    <location>
        <begin position="259"/>
        <end position="278"/>
    </location>
</feature>
<dbReference type="Proteomes" id="UP000290288">
    <property type="component" value="Unassembled WGS sequence"/>
</dbReference>
<dbReference type="AlphaFoldDB" id="A0A4Q2DP36"/>
<feature type="compositionally biased region" description="Basic residues" evidence="1">
    <location>
        <begin position="205"/>
        <end position="214"/>
    </location>
</feature>
<feature type="compositionally biased region" description="Polar residues" evidence="1">
    <location>
        <begin position="110"/>
        <end position="122"/>
    </location>
</feature>
<keyword evidence="3" id="KW-1185">Reference proteome</keyword>
<gene>
    <name evidence="2" type="ORF">EST38_g3752</name>
</gene>
<organism evidence="2 3">
    <name type="scientific">Candolleomyces aberdarensis</name>
    <dbReference type="NCBI Taxonomy" id="2316362"/>
    <lineage>
        <taxon>Eukaryota</taxon>
        <taxon>Fungi</taxon>
        <taxon>Dikarya</taxon>
        <taxon>Basidiomycota</taxon>
        <taxon>Agaricomycotina</taxon>
        <taxon>Agaricomycetes</taxon>
        <taxon>Agaricomycetidae</taxon>
        <taxon>Agaricales</taxon>
        <taxon>Agaricineae</taxon>
        <taxon>Psathyrellaceae</taxon>
        <taxon>Candolleomyces</taxon>
    </lineage>
</organism>
<feature type="compositionally biased region" description="Low complexity" evidence="1">
    <location>
        <begin position="61"/>
        <end position="71"/>
    </location>
</feature>